<dbReference type="Proteomes" id="UP001281761">
    <property type="component" value="Unassembled WGS sequence"/>
</dbReference>
<evidence type="ECO:0000256" key="1">
    <source>
        <dbReference type="SAM" id="MobiDB-lite"/>
    </source>
</evidence>
<feature type="region of interest" description="Disordered" evidence="1">
    <location>
        <begin position="1"/>
        <end position="20"/>
    </location>
</feature>
<evidence type="ECO:0000313" key="3">
    <source>
        <dbReference type="Proteomes" id="UP001281761"/>
    </source>
</evidence>
<keyword evidence="3" id="KW-1185">Reference proteome</keyword>
<proteinExistence type="predicted"/>
<name>A0ABQ9Y0F3_9EUKA</name>
<evidence type="ECO:0000313" key="2">
    <source>
        <dbReference type="EMBL" id="KAK2957226.1"/>
    </source>
</evidence>
<sequence length="104" mass="11256">MNSSKHSTSHKTQVDSHQCTCGRSKEECECAQTTHCPQENAHKQHPVPSMREPKTPEGQCSCGKPACECEASKTTHAMNPIEMGNKTPIAGTVAAPSGWNTRVH</sequence>
<reference evidence="2 3" key="1">
    <citation type="journal article" date="2022" name="bioRxiv">
        <title>Genomics of Preaxostyla Flagellates Illuminates Evolutionary Transitions and the Path Towards Mitochondrial Loss.</title>
        <authorList>
            <person name="Novak L.V.F."/>
            <person name="Treitli S.C."/>
            <person name="Pyrih J."/>
            <person name="Halakuc P."/>
            <person name="Pipaliya S.V."/>
            <person name="Vacek V."/>
            <person name="Brzon O."/>
            <person name="Soukal P."/>
            <person name="Eme L."/>
            <person name="Dacks J.B."/>
            <person name="Karnkowska A."/>
            <person name="Elias M."/>
            <person name="Hampl V."/>
        </authorList>
    </citation>
    <scope>NUCLEOTIDE SEQUENCE [LARGE SCALE GENOMIC DNA]</scope>
    <source>
        <strain evidence="2">NAU3</strain>
        <tissue evidence="2">Gut</tissue>
    </source>
</reference>
<feature type="region of interest" description="Disordered" evidence="1">
    <location>
        <begin position="80"/>
        <end position="104"/>
    </location>
</feature>
<gene>
    <name evidence="2" type="ORF">BLNAU_7820</name>
</gene>
<protein>
    <submittedName>
        <fullName evidence="2">Uncharacterized protein</fullName>
    </submittedName>
</protein>
<dbReference type="EMBL" id="JARBJD010000048">
    <property type="protein sequence ID" value="KAK2957226.1"/>
    <property type="molecule type" value="Genomic_DNA"/>
</dbReference>
<comment type="caution">
    <text evidence="2">The sequence shown here is derived from an EMBL/GenBank/DDBJ whole genome shotgun (WGS) entry which is preliminary data.</text>
</comment>
<accession>A0ABQ9Y0F3</accession>
<organism evidence="2 3">
    <name type="scientific">Blattamonas nauphoetae</name>
    <dbReference type="NCBI Taxonomy" id="2049346"/>
    <lineage>
        <taxon>Eukaryota</taxon>
        <taxon>Metamonada</taxon>
        <taxon>Preaxostyla</taxon>
        <taxon>Oxymonadida</taxon>
        <taxon>Blattamonas</taxon>
    </lineage>
</organism>